<dbReference type="InterPro" id="IPR032675">
    <property type="entry name" value="LRR_dom_sf"/>
</dbReference>
<keyword evidence="1" id="KW-0677">Repeat</keyword>
<gene>
    <name evidence="2" type="ORF">CYCCA115_LOCUS8367</name>
</gene>
<dbReference type="InterPro" id="IPR001611">
    <property type="entry name" value="Leu-rich_rpt"/>
</dbReference>
<name>A0AAD2CZ63_9STRA</name>
<dbReference type="Gene3D" id="3.80.10.10">
    <property type="entry name" value="Ribonuclease Inhibitor"/>
    <property type="match status" value="2"/>
</dbReference>
<dbReference type="InterPro" id="IPR052201">
    <property type="entry name" value="LRR-containing_regulator"/>
</dbReference>
<keyword evidence="3" id="KW-1185">Reference proteome</keyword>
<protein>
    <submittedName>
        <fullName evidence="2">Uncharacterized protein</fullName>
    </submittedName>
</protein>
<organism evidence="2 3">
    <name type="scientific">Cylindrotheca closterium</name>
    <dbReference type="NCBI Taxonomy" id="2856"/>
    <lineage>
        <taxon>Eukaryota</taxon>
        <taxon>Sar</taxon>
        <taxon>Stramenopiles</taxon>
        <taxon>Ochrophyta</taxon>
        <taxon>Bacillariophyta</taxon>
        <taxon>Bacillariophyceae</taxon>
        <taxon>Bacillariophycidae</taxon>
        <taxon>Bacillariales</taxon>
        <taxon>Bacillariaceae</taxon>
        <taxon>Cylindrotheca</taxon>
    </lineage>
</organism>
<reference evidence="2" key="1">
    <citation type="submission" date="2023-08" db="EMBL/GenBank/DDBJ databases">
        <authorList>
            <person name="Audoor S."/>
            <person name="Bilcke G."/>
        </authorList>
    </citation>
    <scope>NUCLEOTIDE SEQUENCE</scope>
</reference>
<dbReference type="SUPFAM" id="SSF52047">
    <property type="entry name" value="RNI-like"/>
    <property type="match status" value="1"/>
</dbReference>
<evidence type="ECO:0000313" key="3">
    <source>
        <dbReference type="Proteomes" id="UP001295423"/>
    </source>
</evidence>
<dbReference type="Proteomes" id="UP001295423">
    <property type="component" value="Unassembled WGS sequence"/>
</dbReference>
<dbReference type="PANTHER" id="PTHR24111:SF0">
    <property type="entry name" value="LEUCINE-RICH REPEAT-CONTAINING PROTEIN"/>
    <property type="match status" value="1"/>
</dbReference>
<evidence type="ECO:0000313" key="2">
    <source>
        <dbReference type="EMBL" id="CAJ1943293.1"/>
    </source>
</evidence>
<proteinExistence type="predicted"/>
<comment type="caution">
    <text evidence="2">The sequence shown here is derived from an EMBL/GenBank/DDBJ whole genome shotgun (WGS) entry which is preliminary data.</text>
</comment>
<sequence>MTTGDVLPWIAETYGQTEVGPEFYVSFGSSNNSDATQNEINIQDVFDLAHFPVQFDYIHIKGTIGSLSRDALNLLHLLQNDGRIWQYICFWAYDEDQPSSPAFLAIVTAAMKKAKCLEIECKLSDTTAYACLATGLLAHDGIQELVLHQADNLEVDDAKVLAEAMVCTTCLKRLQLAGGNLRDERVCSILVEGLKRNRSLESLEINVEDFENDGIGLSELLRALQNHCNLRSLALSGRIVSAQVMEALREWLGRDDCKLQDLVIGGVLDMSACIGGGEMESRTLQRLTLYKVGLSSEHLSAMCNALPNLSFLSLGSNRICDLTPLESILSREDCTIRELDLGWNDISHESIMKFAAKIPLMKSLRRLCLSDNPFLKEIILLDGKERSASLRPLLKRMKDSKSLEQLTMTCQTSVDTIELCHTMNVNRGGRYGIEVESVNHSISLAMWPKILYRASSIQYFVCLDSTYSEEQQPTDKSPRASVVFSLLRDHAYIFEH</sequence>
<evidence type="ECO:0000256" key="1">
    <source>
        <dbReference type="ARBA" id="ARBA00022737"/>
    </source>
</evidence>
<accession>A0AAD2CZ63</accession>
<dbReference type="EMBL" id="CAKOGP040001113">
    <property type="protein sequence ID" value="CAJ1943293.1"/>
    <property type="molecule type" value="Genomic_DNA"/>
</dbReference>
<dbReference type="PANTHER" id="PTHR24111">
    <property type="entry name" value="LEUCINE-RICH REPEAT-CONTAINING PROTEIN 34"/>
    <property type="match status" value="1"/>
</dbReference>
<dbReference type="AlphaFoldDB" id="A0AAD2CZ63"/>
<dbReference type="PROSITE" id="PS51450">
    <property type="entry name" value="LRR"/>
    <property type="match status" value="1"/>
</dbReference>